<sequence>MKRIYLLSIACCTLSISLSAQENNGGAVTADSDGNRILSTDSLITPDACLDSIYQALPEVMITGERPIVKAAQGKLVYDLPRLIQSLPVDNAYDAVKELPGVIEMNGGLQLAGQGVTVILDGKVTTLSTGQLYALLRSIPAGRIEKAEVMYNAPARYQVRGALINIILKQSAGGSGSWQGELYGKYRQKHNEGFEERASLLYNKNKFSTDFLYSHSHGRSYSTTGKEAVHTLADGSVHPIATNEVNHSRSHTHNFRWGTDYNIGKDHRLSLVYNGAYSTVHNHMEIMGTQVSATRGNSSTWLHNGRLDYLTPFGLSAGAELTYYRSPSNQLLHSRMLDGKLSFYTEDCQRINRWKFFLAQEHSLGKGWDMNYGVTYVTGVDNSYQYYFDEESGMENGARAESADGEESQLPDDMHSRRHEQTWNVYIGFNKSFGDKLTIDASLAAKHYKTPVWNRWDWYPVLNLNYMPAPGHILQFSLSSEKEYPAYWATQDAVSYLGGGYSELHGNPLLKPAQEYGARMTYILKGKYIFGVWFAHTKDYSTQLLYQSSQRLVEIYKEMNFDYHQQAGIQVSVPFKVKNWLSSRLTLIGVWQHEKNSHFWDVPFNRKQCYGVARMTHTFTLSSKPDLKLTVAGFVHNKGIQGIYDLPTSGNVDISLRYGFAKSKAVLNLYCNDIFETGQINPRIRFKTQNVTNHYSCFREFGVSFTYKFGGYKEKEREAVDTSRFK</sequence>
<comment type="caution">
    <text evidence="3">The sequence shown here is derived from an EMBL/GenBank/DDBJ whole genome shotgun (WGS) entry which is preliminary data.</text>
</comment>
<accession>F3PV37</accession>
<organism evidence="3 4">
    <name type="scientific">Bacteroides fluxus YIT 12057</name>
    <dbReference type="NCBI Taxonomy" id="763034"/>
    <lineage>
        <taxon>Bacteria</taxon>
        <taxon>Pseudomonadati</taxon>
        <taxon>Bacteroidota</taxon>
        <taxon>Bacteroidia</taxon>
        <taxon>Bacteroidales</taxon>
        <taxon>Bacteroidaceae</taxon>
        <taxon>Bacteroides</taxon>
    </lineage>
</organism>
<dbReference type="GeneID" id="86050106"/>
<proteinExistence type="predicted"/>
<evidence type="ECO:0000313" key="4">
    <source>
        <dbReference type="Proteomes" id="UP000003416"/>
    </source>
</evidence>
<dbReference type="STRING" id="763034.HMPREF9446_02611"/>
<gene>
    <name evidence="3" type="ORF">HMPREF9446_02611</name>
</gene>
<evidence type="ECO:0000259" key="2">
    <source>
        <dbReference type="Pfam" id="PF14905"/>
    </source>
</evidence>
<feature type="signal peptide" evidence="1">
    <location>
        <begin position="1"/>
        <end position="20"/>
    </location>
</feature>
<dbReference type="InterPro" id="IPR041700">
    <property type="entry name" value="OMP_b-brl_3"/>
</dbReference>
<protein>
    <recommendedName>
        <fullName evidence="2">Outer membrane protein beta-barrel domain-containing protein</fullName>
    </recommendedName>
</protein>
<dbReference type="RefSeq" id="WP_009125862.1">
    <property type="nucleotide sequence ID" value="NZ_GL882654.1"/>
</dbReference>
<dbReference type="Proteomes" id="UP000003416">
    <property type="component" value="Unassembled WGS sequence"/>
</dbReference>
<evidence type="ECO:0000256" key="1">
    <source>
        <dbReference type="SAM" id="SignalP"/>
    </source>
</evidence>
<keyword evidence="4" id="KW-1185">Reference proteome</keyword>
<dbReference type="EMBL" id="AFBN01000057">
    <property type="protein sequence ID" value="EGF55624.1"/>
    <property type="molecule type" value="Genomic_DNA"/>
</dbReference>
<feature type="chain" id="PRO_5003304881" description="Outer membrane protein beta-barrel domain-containing protein" evidence="1">
    <location>
        <begin position="21"/>
        <end position="726"/>
    </location>
</feature>
<dbReference type="Pfam" id="PF14905">
    <property type="entry name" value="OMP_b-brl_3"/>
    <property type="match status" value="1"/>
</dbReference>
<name>F3PV37_9BACE</name>
<dbReference type="eggNOG" id="COG1629">
    <property type="taxonomic scope" value="Bacteria"/>
</dbReference>
<feature type="domain" description="Outer membrane protein beta-barrel" evidence="2">
    <location>
        <begin position="315"/>
        <end position="707"/>
    </location>
</feature>
<dbReference type="SUPFAM" id="SSF56935">
    <property type="entry name" value="Porins"/>
    <property type="match status" value="1"/>
</dbReference>
<reference evidence="3 4" key="1">
    <citation type="submission" date="2011-02" db="EMBL/GenBank/DDBJ databases">
        <authorList>
            <person name="Weinstock G."/>
            <person name="Sodergren E."/>
            <person name="Clifton S."/>
            <person name="Fulton L."/>
            <person name="Fulton B."/>
            <person name="Courtney L."/>
            <person name="Fronick C."/>
            <person name="Harrison M."/>
            <person name="Strong C."/>
            <person name="Farmer C."/>
            <person name="Delahaunty K."/>
            <person name="Markovic C."/>
            <person name="Hall O."/>
            <person name="Minx P."/>
            <person name="Tomlinson C."/>
            <person name="Mitreva M."/>
            <person name="Hou S."/>
            <person name="Chen J."/>
            <person name="Wollam A."/>
            <person name="Pepin K.H."/>
            <person name="Johnson M."/>
            <person name="Bhonagiri V."/>
            <person name="Zhang X."/>
            <person name="Suruliraj S."/>
            <person name="Warren W."/>
            <person name="Chinwalla A."/>
            <person name="Mardis E.R."/>
            <person name="Wilson R.K."/>
        </authorList>
    </citation>
    <scope>NUCLEOTIDE SEQUENCE [LARGE SCALE GENOMIC DNA]</scope>
    <source>
        <strain evidence="3 4">YIT 12057</strain>
    </source>
</reference>
<keyword evidence="1" id="KW-0732">Signal</keyword>
<dbReference type="AlphaFoldDB" id="F3PV37"/>
<evidence type="ECO:0000313" key="3">
    <source>
        <dbReference type="EMBL" id="EGF55624.1"/>
    </source>
</evidence>
<dbReference type="HOGENOM" id="CLU_017617_2_0_10"/>